<dbReference type="Gene3D" id="3.90.190.20">
    <property type="entry name" value="Mur ligase, C-terminal domain"/>
    <property type="match status" value="1"/>
</dbReference>
<feature type="domain" description="Mur ligase C-terminal" evidence="13">
    <location>
        <begin position="315"/>
        <end position="433"/>
    </location>
</feature>
<organism evidence="15 16">
    <name type="scientific">Dasania phycosphaerae</name>
    <dbReference type="NCBI Taxonomy" id="2950436"/>
    <lineage>
        <taxon>Bacteria</taxon>
        <taxon>Pseudomonadati</taxon>
        <taxon>Pseudomonadota</taxon>
        <taxon>Gammaproteobacteria</taxon>
        <taxon>Cellvibrionales</taxon>
        <taxon>Spongiibacteraceae</taxon>
        <taxon>Dasania</taxon>
    </lineage>
</organism>
<dbReference type="NCBIfam" id="TIGR01143">
    <property type="entry name" value="murF"/>
    <property type="match status" value="1"/>
</dbReference>
<evidence type="ECO:0000256" key="4">
    <source>
        <dbReference type="ARBA" id="ARBA00022741"/>
    </source>
</evidence>
<keyword evidence="3 10" id="KW-0132">Cell division</keyword>
<dbReference type="InterPro" id="IPR000713">
    <property type="entry name" value="Mur_ligase_N"/>
</dbReference>
<feature type="domain" description="Mur ligase N-terminal catalytic" evidence="12">
    <location>
        <begin position="23"/>
        <end position="92"/>
    </location>
</feature>
<comment type="caution">
    <text evidence="15">The sequence shown here is derived from an EMBL/GenBank/DDBJ whole genome shotgun (WGS) entry which is preliminary data.</text>
</comment>
<keyword evidence="4 10" id="KW-0547">Nucleotide-binding</keyword>
<sequence>MMQAMKLSQLNTVLAGELTADAEVHTICTDSRALKAGDCFVALSGEHFDANQFVASAAQQQAVAAIVSQRQPVDIPQLVVADTRLALGQIAAMQRQAFNKPVIALTGSAGKTTTKEMLASIMAQRGAVLATQGNLNNEIGVPLTLLQLQPQHDCAVIEMGAAKKADIAYLCQFAQPTIAIVTNALQAHLAGFGSTDVVAQTKGEIYLGLAEQDTAVINIDSEYAELWQQQAAKAQRISFSLHNSQADVFASAIKTAAQYTEFNLHACGQHCAIRLPLLGKHNVANALAAAAAALAAGASLAEIKTGLQNMHAVAGRLNVIAVNDGLTLIDDSYNANPDAVQAAIDVLAQSEQPRCLVLGAMAELGEHEQALHRQMGSYCRSKNIDHVVAVGPWANDVAAGFGEGAVAFASIEALQQAGLPYCQQGTVLVKGSRSSHMERVVEIITTTFTQGETD</sequence>
<dbReference type="HAMAP" id="MF_02019">
    <property type="entry name" value="MurF"/>
    <property type="match status" value="1"/>
</dbReference>
<dbReference type="Gene3D" id="3.40.1190.10">
    <property type="entry name" value="Mur-like, catalytic domain"/>
    <property type="match status" value="1"/>
</dbReference>
<dbReference type="RefSeq" id="WP_258332279.1">
    <property type="nucleotide sequence ID" value="NZ_JAPTGG010000010.1"/>
</dbReference>
<evidence type="ECO:0000256" key="3">
    <source>
        <dbReference type="ARBA" id="ARBA00022618"/>
    </source>
</evidence>
<evidence type="ECO:0000256" key="2">
    <source>
        <dbReference type="ARBA" id="ARBA00022598"/>
    </source>
</evidence>
<dbReference type="Proteomes" id="UP001069090">
    <property type="component" value="Unassembled WGS sequence"/>
</dbReference>
<dbReference type="GO" id="GO:0005737">
    <property type="term" value="C:cytoplasm"/>
    <property type="evidence" value="ECO:0007669"/>
    <property type="project" value="UniProtKB-SubCell"/>
</dbReference>
<proteinExistence type="inferred from homology"/>
<dbReference type="Gene3D" id="3.40.1390.10">
    <property type="entry name" value="MurE/MurF, N-terminal domain"/>
    <property type="match status" value="1"/>
</dbReference>
<dbReference type="InterPro" id="IPR036615">
    <property type="entry name" value="Mur_ligase_C_dom_sf"/>
</dbReference>
<protein>
    <recommendedName>
        <fullName evidence="10 11">UDP-N-acetylmuramoyl-tripeptide--D-alanyl-D-alanine ligase</fullName>
        <ecNumber evidence="10 11">6.3.2.10</ecNumber>
    </recommendedName>
    <alternativeName>
        <fullName evidence="10">D-alanyl-D-alanine-adding enzyme</fullName>
    </alternativeName>
</protein>
<dbReference type="PANTHER" id="PTHR43024">
    <property type="entry name" value="UDP-N-ACETYLMURAMOYL-TRIPEPTIDE--D-ALANYL-D-ALANINE LIGASE"/>
    <property type="match status" value="1"/>
</dbReference>
<keyword evidence="7 10" id="KW-0573">Peptidoglycan synthesis</keyword>
<reference evidence="15 16" key="1">
    <citation type="submission" date="2022-12" db="EMBL/GenBank/DDBJ databases">
        <title>Dasania phycosphaerae sp. nov., isolated from particulate material of the south coast of Korea.</title>
        <authorList>
            <person name="Jiang Y."/>
        </authorList>
    </citation>
    <scope>NUCLEOTIDE SEQUENCE [LARGE SCALE GENOMIC DNA]</scope>
    <source>
        <strain evidence="15 16">GY-19</strain>
    </source>
</reference>
<gene>
    <name evidence="10 15" type="primary">murF</name>
    <name evidence="15" type="ORF">O0V09_13020</name>
</gene>
<name>A0A9J6RN23_9GAMM</name>
<keyword evidence="9 10" id="KW-0961">Cell wall biogenesis/degradation</keyword>
<dbReference type="GO" id="GO:0051301">
    <property type="term" value="P:cell division"/>
    <property type="evidence" value="ECO:0007669"/>
    <property type="project" value="UniProtKB-KW"/>
</dbReference>
<dbReference type="SUPFAM" id="SSF53623">
    <property type="entry name" value="MurD-like peptide ligases, catalytic domain"/>
    <property type="match status" value="1"/>
</dbReference>
<evidence type="ECO:0000256" key="11">
    <source>
        <dbReference type="RuleBase" id="RU004136"/>
    </source>
</evidence>
<comment type="similarity">
    <text evidence="10">Belongs to the MurCDEF family. MurF subfamily.</text>
</comment>
<comment type="function">
    <text evidence="10 11">Involved in cell wall formation. Catalyzes the final step in the synthesis of UDP-N-acetylmuramoyl-pentapeptide, the precursor of murein.</text>
</comment>
<dbReference type="InterPro" id="IPR004101">
    <property type="entry name" value="Mur_ligase_C"/>
</dbReference>
<keyword evidence="5 10" id="KW-0067">ATP-binding</keyword>
<dbReference type="InterPro" id="IPR036565">
    <property type="entry name" value="Mur-like_cat_sf"/>
</dbReference>
<evidence type="ECO:0000313" key="16">
    <source>
        <dbReference type="Proteomes" id="UP001069090"/>
    </source>
</evidence>
<keyword evidence="16" id="KW-1185">Reference proteome</keyword>
<dbReference type="GO" id="GO:0047480">
    <property type="term" value="F:UDP-N-acetylmuramoyl-tripeptide-D-alanyl-D-alanine ligase activity"/>
    <property type="evidence" value="ECO:0007669"/>
    <property type="project" value="UniProtKB-UniRule"/>
</dbReference>
<dbReference type="PANTHER" id="PTHR43024:SF1">
    <property type="entry name" value="UDP-N-ACETYLMURAMOYL-TRIPEPTIDE--D-ALANYL-D-ALANINE LIGASE"/>
    <property type="match status" value="1"/>
</dbReference>
<dbReference type="GO" id="GO:0009252">
    <property type="term" value="P:peptidoglycan biosynthetic process"/>
    <property type="evidence" value="ECO:0007669"/>
    <property type="project" value="UniProtKB-UniRule"/>
</dbReference>
<evidence type="ECO:0000256" key="8">
    <source>
        <dbReference type="ARBA" id="ARBA00023306"/>
    </source>
</evidence>
<accession>A0A9J6RN23</accession>
<comment type="subcellular location">
    <subcellularLocation>
        <location evidence="10 11">Cytoplasm</location>
    </subcellularLocation>
</comment>
<dbReference type="GO" id="GO:0008360">
    <property type="term" value="P:regulation of cell shape"/>
    <property type="evidence" value="ECO:0007669"/>
    <property type="project" value="UniProtKB-KW"/>
</dbReference>
<dbReference type="Pfam" id="PF08245">
    <property type="entry name" value="Mur_ligase_M"/>
    <property type="match status" value="1"/>
</dbReference>
<keyword evidence="8 10" id="KW-0131">Cell cycle</keyword>
<comment type="catalytic activity">
    <reaction evidence="10 11">
        <text>D-alanyl-D-alanine + UDP-N-acetyl-alpha-D-muramoyl-L-alanyl-gamma-D-glutamyl-meso-2,6-diaminopimelate + ATP = UDP-N-acetyl-alpha-D-muramoyl-L-alanyl-gamma-D-glutamyl-meso-2,6-diaminopimeloyl-D-alanyl-D-alanine + ADP + phosphate + H(+)</text>
        <dbReference type="Rhea" id="RHEA:28374"/>
        <dbReference type="ChEBI" id="CHEBI:15378"/>
        <dbReference type="ChEBI" id="CHEBI:30616"/>
        <dbReference type="ChEBI" id="CHEBI:43474"/>
        <dbReference type="ChEBI" id="CHEBI:57822"/>
        <dbReference type="ChEBI" id="CHEBI:61386"/>
        <dbReference type="ChEBI" id="CHEBI:83905"/>
        <dbReference type="ChEBI" id="CHEBI:456216"/>
        <dbReference type="EC" id="6.3.2.10"/>
    </reaction>
</comment>
<feature type="binding site" evidence="10">
    <location>
        <begin position="107"/>
        <end position="113"/>
    </location>
    <ligand>
        <name>ATP</name>
        <dbReference type="ChEBI" id="CHEBI:30616"/>
    </ligand>
</feature>
<dbReference type="EC" id="6.3.2.10" evidence="10 11"/>
<dbReference type="InterPro" id="IPR013221">
    <property type="entry name" value="Mur_ligase_cen"/>
</dbReference>
<evidence type="ECO:0000259" key="13">
    <source>
        <dbReference type="Pfam" id="PF02875"/>
    </source>
</evidence>
<comment type="pathway">
    <text evidence="10 11">Cell wall biogenesis; peptidoglycan biosynthesis.</text>
</comment>
<evidence type="ECO:0000259" key="12">
    <source>
        <dbReference type="Pfam" id="PF01225"/>
    </source>
</evidence>
<evidence type="ECO:0000256" key="5">
    <source>
        <dbReference type="ARBA" id="ARBA00022840"/>
    </source>
</evidence>
<dbReference type="InterPro" id="IPR035911">
    <property type="entry name" value="MurE/MurF_N"/>
</dbReference>
<dbReference type="GO" id="GO:0005524">
    <property type="term" value="F:ATP binding"/>
    <property type="evidence" value="ECO:0007669"/>
    <property type="project" value="UniProtKB-UniRule"/>
</dbReference>
<keyword evidence="2 10" id="KW-0436">Ligase</keyword>
<dbReference type="GO" id="GO:0071555">
    <property type="term" value="P:cell wall organization"/>
    <property type="evidence" value="ECO:0007669"/>
    <property type="project" value="UniProtKB-KW"/>
</dbReference>
<dbReference type="Pfam" id="PF01225">
    <property type="entry name" value="Mur_ligase"/>
    <property type="match status" value="1"/>
</dbReference>
<dbReference type="EMBL" id="JAPTGG010000010">
    <property type="protein sequence ID" value="MCZ0866126.1"/>
    <property type="molecule type" value="Genomic_DNA"/>
</dbReference>
<dbReference type="InterPro" id="IPR051046">
    <property type="entry name" value="MurCDEF_CellWall_CoF430Synth"/>
</dbReference>
<evidence type="ECO:0000259" key="14">
    <source>
        <dbReference type="Pfam" id="PF08245"/>
    </source>
</evidence>
<dbReference type="InterPro" id="IPR005863">
    <property type="entry name" value="UDP-N-AcMur_synth"/>
</dbReference>
<evidence type="ECO:0000256" key="10">
    <source>
        <dbReference type="HAMAP-Rule" id="MF_02019"/>
    </source>
</evidence>
<keyword evidence="6 10" id="KW-0133">Cell shape</keyword>
<dbReference type="AlphaFoldDB" id="A0A9J6RN23"/>
<evidence type="ECO:0000256" key="7">
    <source>
        <dbReference type="ARBA" id="ARBA00022984"/>
    </source>
</evidence>
<dbReference type="Pfam" id="PF02875">
    <property type="entry name" value="Mur_ligase_C"/>
    <property type="match status" value="1"/>
</dbReference>
<evidence type="ECO:0000256" key="1">
    <source>
        <dbReference type="ARBA" id="ARBA00022490"/>
    </source>
</evidence>
<evidence type="ECO:0000313" key="15">
    <source>
        <dbReference type="EMBL" id="MCZ0866126.1"/>
    </source>
</evidence>
<dbReference type="SUPFAM" id="SSF63418">
    <property type="entry name" value="MurE/MurF N-terminal domain"/>
    <property type="match status" value="1"/>
</dbReference>
<feature type="domain" description="Mur ligase central" evidence="14">
    <location>
        <begin position="106"/>
        <end position="293"/>
    </location>
</feature>
<evidence type="ECO:0000256" key="6">
    <source>
        <dbReference type="ARBA" id="ARBA00022960"/>
    </source>
</evidence>
<evidence type="ECO:0000256" key="9">
    <source>
        <dbReference type="ARBA" id="ARBA00023316"/>
    </source>
</evidence>
<keyword evidence="1 10" id="KW-0963">Cytoplasm</keyword>
<dbReference type="SUPFAM" id="SSF53244">
    <property type="entry name" value="MurD-like peptide ligases, peptide-binding domain"/>
    <property type="match status" value="1"/>
</dbReference>